<dbReference type="EMBL" id="WXYQ01000001">
    <property type="protein sequence ID" value="NBG94384.1"/>
    <property type="molecule type" value="Genomic_DNA"/>
</dbReference>
<dbReference type="PANTHER" id="PTHR46018">
    <property type="entry name" value="ZINC PHOSPHODIESTERASE ELAC PROTEIN 1"/>
    <property type="match status" value="1"/>
</dbReference>
<dbReference type="InterPro" id="IPR044094">
    <property type="entry name" value="AtsA-like_MBL-fold"/>
</dbReference>
<dbReference type="InterPro" id="IPR036866">
    <property type="entry name" value="RibonucZ/Hydroxyglut_hydro"/>
</dbReference>
<dbReference type="SMART" id="SM00849">
    <property type="entry name" value="Lactamase_B"/>
    <property type="match status" value="1"/>
</dbReference>
<dbReference type="Pfam" id="PF12706">
    <property type="entry name" value="Lactamase_B_2"/>
    <property type="match status" value="1"/>
</dbReference>
<dbReference type="SUPFAM" id="SSF56281">
    <property type="entry name" value="Metallo-hydrolase/oxidoreductase"/>
    <property type="match status" value="1"/>
</dbReference>
<dbReference type="AlphaFoldDB" id="A0A845Q7J0"/>
<accession>A0A845Q7J0</accession>
<dbReference type="GeneID" id="300656441"/>
<evidence type="ECO:0000313" key="3">
    <source>
        <dbReference type="EMBL" id="NBG94384.1"/>
    </source>
</evidence>
<dbReference type="RefSeq" id="WP_160586490.1">
    <property type="nucleotide sequence ID" value="NZ_BMHN01000001.1"/>
</dbReference>
<name>A0A845Q7J0_9HYPH</name>
<protein>
    <submittedName>
        <fullName evidence="3">MBL fold metallo-hydrolase</fullName>
    </submittedName>
</protein>
<sequence length="364" mass="37903">MGRGLKVLLVAVVVIGLGATLVTAFQGQIALRLMAGVVERNMAADPLAALSDGLHVGLCGAGAPLPDPSRGGPCAIVVAKQGSDVQTYVVDAGTGGVRTLAQMGLPVGEIDGVFLTHFHSDHIDGLGELAMQRWVNRMATSPLPLIGPAGVERVAEGFNQAYAQDFVYRTAHHGADIVPPSGAGLEAVPFAEPQDGVDAVVLEQYGLRVTAILVDHTPVAPAVGYRFDFLGRSIVMSGDTVKSGNLQRAAEGADLMLHEALAPQLVDVITQAAAKAGRANIEKITLDILDYHTTPVEAAELAQGAGVKMLVFHHIVPALPLAALESVFVEGVSDAYDGPVHVAVDGDFWSLPAGSDAIHHEERL</sequence>
<feature type="domain" description="Metallo-beta-lactamase" evidence="2">
    <location>
        <begin position="71"/>
        <end position="278"/>
    </location>
</feature>
<proteinExistence type="predicted"/>
<organism evidence="3 4">
    <name type="scientific">Pyruvatibacter mobilis</name>
    <dbReference type="NCBI Taxonomy" id="1712261"/>
    <lineage>
        <taxon>Bacteria</taxon>
        <taxon>Pseudomonadati</taxon>
        <taxon>Pseudomonadota</taxon>
        <taxon>Alphaproteobacteria</taxon>
        <taxon>Hyphomicrobiales</taxon>
        <taxon>Parvibaculaceae</taxon>
        <taxon>Pyruvatibacter</taxon>
    </lineage>
</organism>
<evidence type="ECO:0000256" key="1">
    <source>
        <dbReference type="ARBA" id="ARBA00022801"/>
    </source>
</evidence>
<gene>
    <name evidence="3" type="ORF">GTQ45_01400</name>
</gene>
<dbReference type="PANTHER" id="PTHR46018:SF2">
    <property type="entry name" value="ZINC PHOSPHODIESTERASE ELAC PROTEIN 1"/>
    <property type="match status" value="1"/>
</dbReference>
<evidence type="ECO:0000259" key="2">
    <source>
        <dbReference type="SMART" id="SM00849"/>
    </source>
</evidence>
<keyword evidence="4" id="KW-1185">Reference proteome</keyword>
<dbReference type="Proteomes" id="UP000470384">
    <property type="component" value="Unassembled WGS sequence"/>
</dbReference>
<evidence type="ECO:0000313" key="4">
    <source>
        <dbReference type="Proteomes" id="UP000470384"/>
    </source>
</evidence>
<dbReference type="Gene3D" id="3.60.15.10">
    <property type="entry name" value="Ribonuclease Z/Hydroxyacylglutathione hydrolase-like"/>
    <property type="match status" value="1"/>
</dbReference>
<keyword evidence="1 3" id="KW-0378">Hydrolase</keyword>
<dbReference type="OrthoDB" id="9803916at2"/>
<reference evidence="3 4" key="1">
    <citation type="journal article" date="2016" name="Int. J. Syst. Evol. Microbiol.">
        <title>Pyruvatibacter mobilis gen. nov., sp. nov., a marine bacterium from the culture broth of Picochlorum sp. 122.</title>
        <authorList>
            <person name="Wang G."/>
            <person name="Tang M."/>
            <person name="Wu H."/>
            <person name="Dai S."/>
            <person name="Li T."/>
            <person name="Chen C."/>
            <person name="He H."/>
            <person name="Fan J."/>
            <person name="Xiang W."/>
            <person name="Li X."/>
        </authorList>
    </citation>
    <scope>NUCLEOTIDE SEQUENCE [LARGE SCALE GENOMIC DNA]</scope>
    <source>
        <strain evidence="3 4">GYP-11</strain>
    </source>
</reference>
<dbReference type="InterPro" id="IPR001279">
    <property type="entry name" value="Metallo-B-lactamas"/>
</dbReference>
<comment type="caution">
    <text evidence="3">The sequence shown here is derived from an EMBL/GenBank/DDBJ whole genome shotgun (WGS) entry which is preliminary data.</text>
</comment>
<dbReference type="CDD" id="cd07719">
    <property type="entry name" value="arylsulfatase_AtsA-like_MBL-fold"/>
    <property type="match status" value="1"/>
</dbReference>
<dbReference type="GO" id="GO:0042781">
    <property type="term" value="F:3'-tRNA processing endoribonuclease activity"/>
    <property type="evidence" value="ECO:0007669"/>
    <property type="project" value="TreeGrafter"/>
</dbReference>